<dbReference type="EMBL" id="JACJHX010000008">
    <property type="protein sequence ID" value="MBA9027587.1"/>
    <property type="molecule type" value="Genomic_DNA"/>
</dbReference>
<reference evidence="1 2" key="1">
    <citation type="submission" date="2020-08" db="EMBL/GenBank/DDBJ databases">
        <title>Genomic Encyclopedia of Type Strains, Phase IV (KMG-IV): sequencing the most valuable type-strain genomes for metagenomic binning, comparative biology and taxonomic classification.</title>
        <authorList>
            <person name="Goeker M."/>
        </authorList>
    </citation>
    <scope>NUCLEOTIDE SEQUENCE [LARGE SCALE GENOMIC DNA]</scope>
    <source>
        <strain evidence="1 2">DSM 105481</strain>
    </source>
</reference>
<accession>A0ABR6CRD1</accession>
<protein>
    <submittedName>
        <fullName evidence="1">Uncharacterized protein</fullName>
    </submittedName>
</protein>
<gene>
    <name evidence="1" type="ORF">HNP81_002877</name>
</gene>
<keyword evidence="2" id="KW-1185">Reference proteome</keyword>
<comment type="caution">
    <text evidence="1">The sequence shown here is derived from an EMBL/GenBank/DDBJ whole genome shotgun (WGS) entry which is preliminary data.</text>
</comment>
<name>A0ABR6CRD1_9BACI</name>
<dbReference type="Proteomes" id="UP000626697">
    <property type="component" value="Unassembled WGS sequence"/>
</dbReference>
<sequence length="58" mass="6796">MVIKIEIPTSAHTDYSSDKVRMEESWQAGYIEINHEGHTFEVRKSDLRKALMILCEEE</sequence>
<organism evidence="1 2">
    <name type="scientific">Peribacillus huizhouensis</name>
    <dbReference type="NCBI Taxonomy" id="1501239"/>
    <lineage>
        <taxon>Bacteria</taxon>
        <taxon>Bacillati</taxon>
        <taxon>Bacillota</taxon>
        <taxon>Bacilli</taxon>
        <taxon>Bacillales</taxon>
        <taxon>Bacillaceae</taxon>
        <taxon>Peribacillus</taxon>
    </lineage>
</organism>
<evidence type="ECO:0000313" key="2">
    <source>
        <dbReference type="Proteomes" id="UP000626697"/>
    </source>
</evidence>
<dbReference type="RefSeq" id="WP_182503025.1">
    <property type="nucleotide sequence ID" value="NZ_JACJHX010000008.1"/>
</dbReference>
<evidence type="ECO:0000313" key="1">
    <source>
        <dbReference type="EMBL" id="MBA9027587.1"/>
    </source>
</evidence>
<proteinExistence type="predicted"/>